<protein>
    <recommendedName>
        <fullName evidence="4">F-box protein PP2-B12</fullName>
    </recommendedName>
</protein>
<name>A0A978V385_ZIZJJ</name>
<evidence type="ECO:0000256" key="1">
    <source>
        <dbReference type="SAM" id="Phobius"/>
    </source>
</evidence>
<gene>
    <name evidence="2" type="ORF">FEM48_Zijuj07G0072500</name>
</gene>
<keyword evidence="1" id="KW-1133">Transmembrane helix</keyword>
<proteinExistence type="predicted"/>
<dbReference type="PANTHER" id="PTHR32278">
    <property type="entry name" value="F-BOX DOMAIN-CONTAINING PROTEIN"/>
    <property type="match status" value="1"/>
</dbReference>
<comment type="caution">
    <text evidence="2">The sequence shown here is derived from an EMBL/GenBank/DDBJ whole genome shotgun (WGS) entry which is preliminary data.</text>
</comment>
<dbReference type="EMBL" id="JAEACU010000007">
    <property type="protein sequence ID" value="KAH7521818.1"/>
    <property type="molecule type" value="Genomic_DNA"/>
</dbReference>
<evidence type="ECO:0008006" key="4">
    <source>
        <dbReference type="Google" id="ProtNLM"/>
    </source>
</evidence>
<dbReference type="Proteomes" id="UP000813462">
    <property type="component" value="Unassembled WGS sequence"/>
</dbReference>
<accession>A0A978V385</accession>
<reference evidence="2" key="1">
    <citation type="journal article" date="2021" name="Front. Plant Sci.">
        <title>Chromosome-Scale Genome Assembly for Chinese Sour Jujube and Insights Into Its Genome Evolution and Domestication Signature.</title>
        <authorList>
            <person name="Shen L.-Y."/>
            <person name="Luo H."/>
            <person name="Wang X.-L."/>
            <person name="Wang X.-M."/>
            <person name="Qiu X.-J."/>
            <person name="Liu H."/>
            <person name="Zhou S.-S."/>
            <person name="Jia K.-H."/>
            <person name="Nie S."/>
            <person name="Bao Y.-T."/>
            <person name="Zhang R.-G."/>
            <person name="Yun Q.-Z."/>
            <person name="Chai Y.-H."/>
            <person name="Lu J.-Y."/>
            <person name="Li Y."/>
            <person name="Zhao S.-W."/>
            <person name="Mao J.-F."/>
            <person name="Jia S.-G."/>
            <person name="Mao Y.-M."/>
        </authorList>
    </citation>
    <scope>NUCLEOTIDE SEQUENCE</scope>
    <source>
        <strain evidence="2">AT0</strain>
        <tissue evidence="2">Leaf</tissue>
    </source>
</reference>
<dbReference type="Pfam" id="PF14299">
    <property type="entry name" value="PP2"/>
    <property type="match status" value="1"/>
</dbReference>
<dbReference type="AlphaFoldDB" id="A0A978V385"/>
<feature type="transmembrane region" description="Helical" evidence="1">
    <location>
        <begin position="17"/>
        <end position="42"/>
    </location>
</feature>
<sequence length="296" mass="35032">MNFLLLFCIYRDTYKNFVHIFLCFFFRIILRDIFLYSFLVFLRNKKYRRKRDFSEKSRVRDSSKNKLILHIGGKPKMDSDATWESRLPKNYMDIISRSDSASYLYPLPKEELYNHFLNHPTIIDNGTKSFAIDKKSEKSCYMIGARGLEIEHVEKPQYWQWKSLPVSRFSEVAELKEVWFLHIKGKIEKMMLPPGTYGVYFVYKLTENISVFRRVPVELSVDFNGQVKGNGPNNYLDPLHPRQNDRGDGWREIEMGEFSIKDGENDRLVFMLKEYDTKTKKNGLIVEGIEIRAKQG</sequence>
<organism evidence="2 3">
    <name type="scientific">Ziziphus jujuba var. spinosa</name>
    <dbReference type="NCBI Taxonomy" id="714518"/>
    <lineage>
        <taxon>Eukaryota</taxon>
        <taxon>Viridiplantae</taxon>
        <taxon>Streptophyta</taxon>
        <taxon>Embryophyta</taxon>
        <taxon>Tracheophyta</taxon>
        <taxon>Spermatophyta</taxon>
        <taxon>Magnoliopsida</taxon>
        <taxon>eudicotyledons</taxon>
        <taxon>Gunneridae</taxon>
        <taxon>Pentapetalae</taxon>
        <taxon>rosids</taxon>
        <taxon>fabids</taxon>
        <taxon>Rosales</taxon>
        <taxon>Rhamnaceae</taxon>
        <taxon>Paliureae</taxon>
        <taxon>Ziziphus</taxon>
    </lineage>
</organism>
<evidence type="ECO:0000313" key="3">
    <source>
        <dbReference type="Proteomes" id="UP000813462"/>
    </source>
</evidence>
<keyword evidence="1" id="KW-0472">Membrane</keyword>
<evidence type="ECO:0000313" key="2">
    <source>
        <dbReference type="EMBL" id="KAH7521818.1"/>
    </source>
</evidence>
<dbReference type="PANTHER" id="PTHR32278:SF111">
    <property type="entry name" value="F-BOX PROTEIN PP2-B12-RELATED"/>
    <property type="match status" value="1"/>
</dbReference>
<dbReference type="InterPro" id="IPR025886">
    <property type="entry name" value="PP2-like"/>
</dbReference>
<keyword evidence="1" id="KW-0812">Transmembrane</keyword>